<dbReference type="Gene3D" id="3.40.50.150">
    <property type="entry name" value="Vaccinia Virus protein VP39"/>
    <property type="match status" value="1"/>
</dbReference>
<dbReference type="GO" id="GO:0003677">
    <property type="term" value="F:DNA binding"/>
    <property type="evidence" value="ECO:0007669"/>
    <property type="project" value="InterPro"/>
</dbReference>
<keyword evidence="2" id="KW-0808">Transferase</keyword>
<reference evidence="5" key="1">
    <citation type="journal article" date="2015" name="Nature">
        <title>Complex archaea that bridge the gap between prokaryotes and eukaryotes.</title>
        <authorList>
            <person name="Spang A."/>
            <person name="Saw J.H."/>
            <person name="Jorgensen S.L."/>
            <person name="Zaremba-Niedzwiedzka K."/>
            <person name="Martijn J."/>
            <person name="Lind A.E."/>
            <person name="van Eijk R."/>
            <person name="Schleper C."/>
            <person name="Guy L."/>
            <person name="Ettema T.J."/>
        </authorList>
    </citation>
    <scope>NUCLEOTIDE SEQUENCE</scope>
</reference>
<dbReference type="SUPFAM" id="SSF53335">
    <property type="entry name" value="S-adenosyl-L-methionine-dependent methyltransferases"/>
    <property type="match status" value="1"/>
</dbReference>
<evidence type="ECO:0000259" key="4">
    <source>
        <dbReference type="Pfam" id="PF01555"/>
    </source>
</evidence>
<feature type="region of interest" description="Disordered" evidence="3">
    <location>
        <begin position="143"/>
        <end position="182"/>
    </location>
</feature>
<proteinExistence type="predicted"/>
<organism evidence="5">
    <name type="scientific">marine sediment metagenome</name>
    <dbReference type="NCBI Taxonomy" id="412755"/>
    <lineage>
        <taxon>unclassified sequences</taxon>
        <taxon>metagenomes</taxon>
        <taxon>ecological metagenomes</taxon>
    </lineage>
</organism>
<evidence type="ECO:0000256" key="2">
    <source>
        <dbReference type="ARBA" id="ARBA00022679"/>
    </source>
</evidence>
<evidence type="ECO:0000256" key="3">
    <source>
        <dbReference type="SAM" id="MobiDB-lite"/>
    </source>
</evidence>
<dbReference type="EMBL" id="LAZR01036044">
    <property type="protein sequence ID" value="KKL25889.1"/>
    <property type="molecule type" value="Genomic_DNA"/>
</dbReference>
<dbReference type="InterPro" id="IPR002941">
    <property type="entry name" value="DNA_methylase_N4/N6"/>
</dbReference>
<accession>A0A0F9BVH7</accession>
<gene>
    <name evidence="5" type="ORF">LCGC14_2400780</name>
</gene>
<dbReference type="GO" id="GO:0032259">
    <property type="term" value="P:methylation"/>
    <property type="evidence" value="ECO:0007669"/>
    <property type="project" value="UniProtKB-KW"/>
</dbReference>
<keyword evidence="1" id="KW-0489">Methyltransferase</keyword>
<dbReference type="AlphaFoldDB" id="A0A0F9BVH7"/>
<comment type="caution">
    <text evidence="5">The sequence shown here is derived from an EMBL/GenBank/DDBJ whole genome shotgun (WGS) entry which is preliminary data.</text>
</comment>
<evidence type="ECO:0000313" key="5">
    <source>
        <dbReference type="EMBL" id="KKL25889.1"/>
    </source>
</evidence>
<name>A0A0F9BVH7_9ZZZZ</name>
<sequence length="182" mass="21437">MKTLHCTSCLLWLAKNNKTWDTIFADPPDNIDLKYSLYGDRIPDEEYVYLLRQWLFAFIQNARCVWFSFNVKWWVEVARIITDLKQMFGGTVKIKFCVQIYTFGQHNQHDFGTNHRPILRITRKGAPLYPDAIRVQSQRQINGDKRANPAGRVPGDVFDFPRVTGNSKQRRRWHPTQLHEGL</sequence>
<protein>
    <recommendedName>
        <fullName evidence="4">DNA methylase N-4/N-6 domain-containing protein</fullName>
    </recommendedName>
</protein>
<feature type="domain" description="DNA methylase N-4/N-6" evidence="4">
    <location>
        <begin position="21"/>
        <end position="178"/>
    </location>
</feature>
<evidence type="ECO:0000256" key="1">
    <source>
        <dbReference type="ARBA" id="ARBA00022603"/>
    </source>
</evidence>
<dbReference type="GO" id="GO:0008170">
    <property type="term" value="F:N-methyltransferase activity"/>
    <property type="evidence" value="ECO:0007669"/>
    <property type="project" value="InterPro"/>
</dbReference>
<dbReference type="Pfam" id="PF01555">
    <property type="entry name" value="N6_N4_Mtase"/>
    <property type="match status" value="1"/>
</dbReference>
<dbReference type="InterPro" id="IPR029063">
    <property type="entry name" value="SAM-dependent_MTases_sf"/>
</dbReference>